<dbReference type="EMBL" id="KN881372">
    <property type="protein sequence ID" value="KIY60677.1"/>
    <property type="molecule type" value="Genomic_DNA"/>
</dbReference>
<evidence type="ECO:0000256" key="1">
    <source>
        <dbReference type="SAM" id="MobiDB-lite"/>
    </source>
</evidence>
<feature type="compositionally biased region" description="Polar residues" evidence="1">
    <location>
        <begin position="74"/>
        <end position="105"/>
    </location>
</feature>
<dbReference type="AlphaFoldDB" id="A0A0D7AR42"/>
<gene>
    <name evidence="2" type="ORF">CYLTODRAFT_460543</name>
</gene>
<proteinExistence type="predicted"/>
<dbReference type="Proteomes" id="UP000054007">
    <property type="component" value="Unassembled WGS sequence"/>
</dbReference>
<feature type="region of interest" description="Disordered" evidence="1">
    <location>
        <begin position="26"/>
        <end position="108"/>
    </location>
</feature>
<organism evidence="2 3">
    <name type="scientific">Cylindrobasidium torrendii FP15055 ss-10</name>
    <dbReference type="NCBI Taxonomy" id="1314674"/>
    <lineage>
        <taxon>Eukaryota</taxon>
        <taxon>Fungi</taxon>
        <taxon>Dikarya</taxon>
        <taxon>Basidiomycota</taxon>
        <taxon>Agaricomycotina</taxon>
        <taxon>Agaricomycetes</taxon>
        <taxon>Agaricomycetidae</taxon>
        <taxon>Agaricales</taxon>
        <taxon>Marasmiineae</taxon>
        <taxon>Physalacriaceae</taxon>
        <taxon>Cylindrobasidium</taxon>
    </lineage>
</organism>
<reference evidence="2 3" key="1">
    <citation type="journal article" date="2015" name="Fungal Genet. Biol.">
        <title>Evolution of novel wood decay mechanisms in Agaricales revealed by the genome sequences of Fistulina hepatica and Cylindrobasidium torrendii.</title>
        <authorList>
            <person name="Floudas D."/>
            <person name="Held B.W."/>
            <person name="Riley R."/>
            <person name="Nagy L.G."/>
            <person name="Koehler G."/>
            <person name="Ransdell A.S."/>
            <person name="Younus H."/>
            <person name="Chow J."/>
            <person name="Chiniquy J."/>
            <person name="Lipzen A."/>
            <person name="Tritt A."/>
            <person name="Sun H."/>
            <person name="Haridas S."/>
            <person name="LaButti K."/>
            <person name="Ohm R.A."/>
            <person name="Kues U."/>
            <person name="Blanchette R.A."/>
            <person name="Grigoriev I.V."/>
            <person name="Minto R.E."/>
            <person name="Hibbett D.S."/>
        </authorList>
    </citation>
    <scope>NUCLEOTIDE SEQUENCE [LARGE SCALE GENOMIC DNA]</scope>
    <source>
        <strain evidence="2 3">FP15055 ss-10</strain>
    </source>
</reference>
<accession>A0A0D7AR42</accession>
<name>A0A0D7AR42_9AGAR</name>
<protein>
    <submittedName>
        <fullName evidence="2">Uncharacterized protein</fullName>
    </submittedName>
</protein>
<evidence type="ECO:0000313" key="2">
    <source>
        <dbReference type="EMBL" id="KIY60677.1"/>
    </source>
</evidence>
<sequence>MSDLNMTPEMQQMLFRMMQQTFGMGGIMSPSLSVSPAPSQQPMPPASSQPMVPAPSQSIPLAPSQPIPLAPSQPVLNPPNTTGTMHPTSSQPSESLPTPLQSMFNPPNPMARFQQSLASLSVASIRSHTKPSLLAEVHEALDQYDLEAGPVQCQLRSLHPPLQLGTVYLDEAFVSELLFSHL</sequence>
<feature type="compositionally biased region" description="Low complexity" evidence="1">
    <location>
        <begin position="48"/>
        <end position="58"/>
    </location>
</feature>
<keyword evidence="3" id="KW-1185">Reference proteome</keyword>
<evidence type="ECO:0000313" key="3">
    <source>
        <dbReference type="Proteomes" id="UP000054007"/>
    </source>
</evidence>